<dbReference type="Gene3D" id="3.20.20.140">
    <property type="entry name" value="Metal-dependent hydrolases"/>
    <property type="match status" value="1"/>
</dbReference>
<organism evidence="3 4">
    <name type="scientific">Propioniciclava sinopodophylli</name>
    <dbReference type="NCBI Taxonomy" id="1837344"/>
    <lineage>
        <taxon>Bacteria</taxon>
        <taxon>Bacillati</taxon>
        <taxon>Actinomycetota</taxon>
        <taxon>Actinomycetes</taxon>
        <taxon>Propionibacteriales</taxon>
        <taxon>Propionibacteriaceae</taxon>
        <taxon>Propioniciclava</taxon>
    </lineage>
</organism>
<dbReference type="CDD" id="cd07438">
    <property type="entry name" value="PHP_HisPPase_AMP"/>
    <property type="match status" value="1"/>
</dbReference>
<dbReference type="PANTHER" id="PTHR42924:SF3">
    <property type="entry name" value="POLYMERASE_HISTIDINOL PHOSPHATASE N-TERMINAL DOMAIN-CONTAINING PROTEIN"/>
    <property type="match status" value="1"/>
</dbReference>
<dbReference type="GO" id="GO:0004534">
    <property type="term" value="F:5'-3' RNA exonuclease activity"/>
    <property type="evidence" value="ECO:0007669"/>
    <property type="project" value="TreeGrafter"/>
</dbReference>
<dbReference type="AlphaFoldDB" id="A0A4Q9KEB7"/>
<dbReference type="GO" id="GO:0035312">
    <property type="term" value="F:5'-3' DNA exonuclease activity"/>
    <property type="evidence" value="ECO:0007669"/>
    <property type="project" value="TreeGrafter"/>
</dbReference>
<dbReference type="PANTHER" id="PTHR42924">
    <property type="entry name" value="EXONUCLEASE"/>
    <property type="match status" value="1"/>
</dbReference>
<evidence type="ECO:0000313" key="3">
    <source>
        <dbReference type="EMBL" id="TBT84683.1"/>
    </source>
</evidence>
<dbReference type="OrthoDB" id="9804333at2"/>
<dbReference type="Pfam" id="PF02811">
    <property type="entry name" value="PHP"/>
    <property type="match status" value="1"/>
</dbReference>
<comment type="caution">
    <text evidence="3">The sequence shown here is derived from an EMBL/GenBank/DDBJ whole genome shotgun (WGS) entry which is preliminary data.</text>
</comment>
<dbReference type="SUPFAM" id="SSF89550">
    <property type="entry name" value="PHP domain-like"/>
    <property type="match status" value="1"/>
</dbReference>
<evidence type="ECO:0000256" key="1">
    <source>
        <dbReference type="SAM" id="MobiDB-lite"/>
    </source>
</evidence>
<sequence length="282" mass="30731">MRIDLHTHTLVSDGTDTPTQLVRKAAKAGLDVIGLTDHDTFDGLREAKLAAQDVGVEVLAGMEFSTEKDGVSVHVVAYGCDPHDEELLNELARVRVGRSDRVPGMVARLTELGMPLTVDDVLAQASGTSLGRPHIADAMVARGYVASRDDAFRHWLHEGGPAYVDRYSTELTRAIELIRRARGVAVLAHPWGRGRRADLPESYLTELAYEHRLDGVEVDHPDHDEQTRAELRAVASRLGLLTTGSSDHHGLGKTRNPLGAGLTPPEVYAEIVDRIRARGGRP</sequence>
<evidence type="ECO:0000313" key="4">
    <source>
        <dbReference type="Proteomes" id="UP000292373"/>
    </source>
</evidence>
<keyword evidence="4" id="KW-1185">Reference proteome</keyword>
<dbReference type="InterPro" id="IPR016195">
    <property type="entry name" value="Pol/histidinol_Pase-like"/>
</dbReference>
<dbReference type="Proteomes" id="UP000292373">
    <property type="component" value="Unassembled WGS sequence"/>
</dbReference>
<dbReference type="InterPro" id="IPR003141">
    <property type="entry name" value="Pol/His_phosphatase_N"/>
</dbReference>
<evidence type="ECO:0000259" key="2">
    <source>
        <dbReference type="SMART" id="SM00481"/>
    </source>
</evidence>
<dbReference type="EMBL" id="SDMQ01000007">
    <property type="protein sequence ID" value="TBT84683.1"/>
    <property type="molecule type" value="Genomic_DNA"/>
</dbReference>
<feature type="region of interest" description="Disordered" evidence="1">
    <location>
        <begin position="244"/>
        <end position="263"/>
    </location>
</feature>
<dbReference type="RefSeq" id="WP_131168105.1">
    <property type="nucleotide sequence ID" value="NZ_CANLBI010000003.1"/>
</dbReference>
<reference evidence="3 4" key="1">
    <citation type="submission" date="2019-01" db="EMBL/GenBank/DDBJ databases">
        <title>Lactibacter flavus gen. nov., sp. nov., a novel bacterium of the family Propionibacteriaceae isolated from raw milk and dairy products.</title>
        <authorList>
            <person name="Huptas C."/>
            <person name="Wenning M."/>
            <person name="Breitenwieser F."/>
            <person name="Doll E."/>
            <person name="Von Neubeck M."/>
            <person name="Busse H.-J."/>
            <person name="Scherer S."/>
        </authorList>
    </citation>
    <scope>NUCLEOTIDE SEQUENCE [LARGE SCALE GENOMIC DNA]</scope>
    <source>
        <strain evidence="3 4">KCTC 33808</strain>
    </source>
</reference>
<accession>A0A4Q9KEB7</accession>
<protein>
    <submittedName>
        <fullName evidence="3">PHP domain-containing protein</fullName>
    </submittedName>
</protein>
<name>A0A4Q9KEB7_9ACTN</name>
<dbReference type="InterPro" id="IPR052018">
    <property type="entry name" value="PHP_domain"/>
</dbReference>
<gene>
    <name evidence="3" type="ORF">ET989_08460</name>
</gene>
<dbReference type="Gene3D" id="1.10.150.650">
    <property type="match status" value="1"/>
</dbReference>
<proteinExistence type="predicted"/>
<feature type="domain" description="Polymerase/histidinol phosphatase N-terminal" evidence="2">
    <location>
        <begin position="3"/>
        <end position="68"/>
    </location>
</feature>
<dbReference type="SMART" id="SM00481">
    <property type="entry name" value="POLIIIAc"/>
    <property type="match status" value="1"/>
</dbReference>
<dbReference type="InterPro" id="IPR004013">
    <property type="entry name" value="PHP_dom"/>
</dbReference>